<feature type="region of interest" description="Disordered" evidence="1">
    <location>
        <begin position="1"/>
        <end position="43"/>
    </location>
</feature>
<gene>
    <name evidence="2" type="ORF">FA14DRAFT_160912</name>
</gene>
<feature type="compositionally biased region" description="Acidic residues" evidence="1">
    <location>
        <begin position="17"/>
        <end position="30"/>
    </location>
</feature>
<keyword evidence="3" id="KW-1185">Reference proteome</keyword>
<sequence>MTQLQDSDLRARSQLDDWFDDGDVESEDDGPGAHNSTTIRPLSPTPIRVEIPARFQPLLLAIYQATPPTFSDAKWDHVKEKLRENGRFALLNCIDEEAYLKEAKRENMPVEYNTYRTGEIKTVWTQLPYQWLQRNPTADDQRNANGRSAKPQKRSEYKQSLKILHGSTNLTTDIVKVILRLSRHHKHRIRILDVADMLGGTHMVIVVRHVVRLLRTRGLLIDWDDRENVWIMDGMGVDKNENLRETFEKFLKGKKCLQRAKELIEKDFWDEDPNVFLLFHTADFARLVDHARKSTDCVKMTASNEVIWI</sequence>
<evidence type="ECO:0000256" key="1">
    <source>
        <dbReference type="SAM" id="MobiDB-lite"/>
    </source>
</evidence>
<protein>
    <submittedName>
        <fullName evidence="2">Uncharacterized protein</fullName>
    </submittedName>
</protein>
<dbReference type="InParanoid" id="A0A316VEH0"/>
<evidence type="ECO:0000313" key="2">
    <source>
        <dbReference type="EMBL" id="PWN35982.1"/>
    </source>
</evidence>
<feature type="region of interest" description="Disordered" evidence="1">
    <location>
        <begin position="135"/>
        <end position="157"/>
    </location>
</feature>
<dbReference type="Proteomes" id="UP000245771">
    <property type="component" value="Unassembled WGS sequence"/>
</dbReference>
<accession>A0A316VEH0</accession>
<dbReference type="GeneID" id="37020662"/>
<evidence type="ECO:0000313" key="3">
    <source>
        <dbReference type="Proteomes" id="UP000245771"/>
    </source>
</evidence>
<name>A0A316VEH0_9BASI</name>
<dbReference type="RefSeq" id="XP_025356284.1">
    <property type="nucleotide sequence ID" value="XM_025498881.1"/>
</dbReference>
<organism evidence="2 3">
    <name type="scientific">Meira miltonrushii</name>
    <dbReference type="NCBI Taxonomy" id="1280837"/>
    <lineage>
        <taxon>Eukaryota</taxon>
        <taxon>Fungi</taxon>
        <taxon>Dikarya</taxon>
        <taxon>Basidiomycota</taxon>
        <taxon>Ustilaginomycotina</taxon>
        <taxon>Exobasidiomycetes</taxon>
        <taxon>Exobasidiales</taxon>
        <taxon>Brachybasidiaceae</taxon>
        <taxon>Meira</taxon>
    </lineage>
</organism>
<feature type="non-terminal residue" evidence="2">
    <location>
        <position position="309"/>
    </location>
</feature>
<reference evidence="2 3" key="1">
    <citation type="journal article" date="2018" name="Mol. Biol. Evol.">
        <title>Broad Genomic Sampling Reveals a Smut Pathogenic Ancestry of the Fungal Clade Ustilaginomycotina.</title>
        <authorList>
            <person name="Kijpornyongpan T."/>
            <person name="Mondo S.J."/>
            <person name="Barry K."/>
            <person name="Sandor L."/>
            <person name="Lee J."/>
            <person name="Lipzen A."/>
            <person name="Pangilinan J."/>
            <person name="LaButti K."/>
            <person name="Hainaut M."/>
            <person name="Henrissat B."/>
            <person name="Grigoriev I.V."/>
            <person name="Spatafora J.W."/>
            <person name="Aime M.C."/>
        </authorList>
    </citation>
    <scope>NUCLEOTIDE SEQUENCE [LARGE SCALE GENOMIC DNA]</scope>
    <source>
        <strain evidence="2 3">MCA 3882</strain>
    </source>
</reference>
<dbReference type="EMBL" id="KZ819603">
    <property type="protein sequence ID" value="PWN35982.1"/>
    <property type="molecule type" value="Genomic_DNA"/>
</dbReference>
<proteinExistence type="predicted"/>
<dbReference type="AlphaFoldDB" id="A0A316VEH0"/>